<dbReference type="GO" id="GO:0051539">
    <property type="term" value="F:4 iron, 4 sulfur cluster binding"/>
    <property type="evidence" value="ECO:0007669"/>
    <property type="project" value="UniProtKB-UniRule"/>
</dbReference>
<feature type="binding site" evidence="9">
    <location>
        <position position="74"/>
    </location>
    <ligand>
        <name>[4Fe-4S] cluster</name>
        <dbReference type="ChEBI" id="CHEBI:49883"/>
        <label>2</label>
        <note>4Fe-4S-S-AdoMet</note>
    </ligand>
</feature>
<dbReference type="PROSITE" id="PS51918">
    <property type="entry name" value="RADICAL_SAM"/>
    <property type="match status" value="1"/>
</dbReference>
<gene>
    <name evidence="9" type="primary">lipA</name>
    <name evidence="11" type="ORF">SAMN05216233_112134</name>
</gene>
<dbReference type="HAMAP" id="MF_00206">
    <property type="entry name" value="Lipoyl_synth"/>
    <property type="match status" value="1"/>
</dbReference>
<dbReference type="InterPro" id="IPR031691">
    <property type="entry name" value="LIAS_N"/>
</dbReference>
<keyword evidence="4 9" id="KW-0949">S-adenosyl-L-methionine</keyword>
<evidence type="ECO:0000256" key="4">
    <source>
        <dbReference type="ARBA" id="ARBA00022691"/>
    </source>
</evidence>
<dbReference type="InterPro" id="IPR006638">
    <property type="entry name" value="Elp3/MiaA/NifB-like_rSAM"/>
</dbReference>
<evidence type="ECO:0000256" key="3">
    <source>
        <dbReference type="ARBA" id="ARBA00022679"/>
    </source>
</evidence>
<proteinExistence type="inferred from homology"/>
<comment type="similarity">
    <text evidence="9">Belongs to the radical SAM superfamily. Lipoyl synthase family.</text>
</comment>
<dbReference type="PANTHER" id="PTHR10949">
    <property type="entry name" value="LIPOYL SYNTHASE"/>
    <property type="match status" value="1"/>
</dbReference>
<dbReference type="STRING" id="419481.SAMN05216233_112134"/>
<evidence type="ECO:0000256" key="7">
    <source>
        <dbReference type="ARBA" id="ARBA00023014"/>
    </source>
</evidence>
<feature type="binding site" evidence="9">
    <location>
        <position position="287"/>
    </location>
    <ligand>
        <name>[4Fe-4S] cluster</name>
        <dbReference type="ChEBI" id="CHEBI:49883"/>
        <label>1</label>
    </ligand>
</feature>
<evidence type="ECO:0000256" key="6">
    <source>
        <dbReference type="ARBA" id="ARBA00023004"/>
    </source>
</evidence>
<sequence>MDRDVCRDQVKVYQRKRKPVWLRRSLPTSPEYEKVRRLIGESSLHTVCQEAKCPNQWECFSSRTATFMILGEVCTRGCRFCAVAGGKPLPPDPEEPGRVAEAARELNLSYVVVTSVTRDDLEDGGSSAFAATIRALRDTIDGVYVEVLIPDFQGSEIDLQCVIDAKPDVLNHNIETVPRLYDTVRPQAIYQRSLDVFRYAAKTAPSMPLKSGIMLGLGETDAEVEVTLSDLLAAGCSILTIGQYLQPSKDHLPVETYVTPEAFDAWKTKALAMGFADVASGPFVRSSYKAKELFESNG</sequence>
<feature type="binding site" evidence="9">
    <location>
        <position position="59"/>
    </location>
    <ligand>
        <name>[4Fe-4S] cluster</name>
        <dbReference type="ChEBI" id="CHEBI:49883"/>
        <label>1</label>
    </ligand>
</feature>
<dbReference type="SFLD" id="SFLDG01058">
    <property type="entry name" value="lipoyl_synthase_like"/>
    <property type="match status" value="1"/>
</dbReference>
<comment type="catalytic activity">
    <reaction evidence="8 9">
        <text>[[Fe-S] cluster scaffold protein carrying a second [4Fe-4S](2+) cluster] + N(6)-octanoyl-L-lysyl-[protein] + 2 oxidized [2Fe-2S]-[ferredoxin] + 2 S-adenosyl-L-methionine + 4 H(+) = [[Fe-S] cluster scaffold protein] + N(6)-[(R)-dihydrolipoyl]-L-lysyl-[protein] + 4 Fe(3+) + 2 hydrogen sulfide + 2 5'-deoxyadenosine + 2 L-methionine + 2 reduced [2Fe-2S]-[ferredoxin]</text>
        <dbReference type="Rhea" id="RHEA:16585"/>
        <dbReference type="Rhea" id="RHEA-COMP:9928"/>
        <dbReference type="Rhea" id="RHEA-COMP:10000"/>
        <dbReference type="Rhea" id="RHEA-COMP:10001"/>
        <dbReference type="Rhea" id="RHEA-COMP:10475"/>
        <dbReference type="Rhea" id="RHEA-COMP:14568"/>
        <dbReference type="Rhea" id="RHEA-COMP:14569"/>
        <dbReference type="ChEBI" id="CHEBI:15378"/>
        <dbReference type="ChEBI" id="CHEBI:17319"/>
        <dbReference type="ChEBI" id="CHEBI:29034"/>
        <dbReference type="ChEBI" id="CHEBI:29919"/>
        <dbReference type="ChEBI" id="CHEBI:33722"/>
        <dbReference type="ChEBI" id="CHEBI:33737"/>
        <dbReference type="ChEBI" id="CHEBI:33738"/>
        <dbReference type="ChEBI" id="CHEBI:57844"/>
        <dbReference type="ChEBI" id="CHEBI:59789"/>
        <dbReference type="ChEBI" id="CHEBI:78809"/>
        <dbReference type="ChEBI" id="CHEBI:83100"/>
        <dbReference type="EC" id="2.8.1.8"/>
    </reaction>
</comment>
<dbReference type="OrthoDB" id="9787898at2"/>
<dbReference type="FunFam" id="3.20.20.70:FF:000040">
    <property type="entry name" value="Lipoyl synthase"/>
    <property type="match status" value="1"/>
</dbReference>
<dbReference type="PIRSF" id="PIRSF005963">
    <property type="entry name" value="Lipoyl_synth"/>
    <property type="match status" value="1"/>
</dbReference>
<evidence type="ECO:0000256" key="8">
    <source>
        <dbReference type="ARBA" id="ARBA00047326"/>
    </source>
</evidence>
<dbReference type="PANTHER" id="PTHR10949:SF0">
    <property type="entry name" value="LIPOYL SYNTHASE, MITOCHONDRIAL"/>
    <property type="match status" value="1"/>
</dbReference>
<dbReference type="AlphaFoldDB" id="A0A1G5H770"/>
<dbReference type="SFLD" id="SFLDF00271">
    <property type="entry name" value="lipoyl_synthase"/>
    <property type="match status" value="1"/>
</dbReference>
<dbReference type="InterPro" id="IPR007197">
    <property type="entry name" value="rSAM"/>
</dbReference>
<evidence type="ECO:0000256" key="5">
    <source>
        <dbReference type="ARBA" id="ARBA00022723"/>
    </source>
</evidence>
<dbReference type="Gene3D" id="3.20.20.70">
    <property type="entry name" value="Aldolase class I"/>
    <property type="match status" value="1"/>
</dbReference>
<feature type="binding site" evidence="9">
    <location>
        <position position="48"/>
    </location>
    <ligand>
        <name>[4Fe-4S] cluster</name>
        <dbReference type="ChEBI" id="CHEBI:49883"/>
        <label>1</label>
    </ligand>
</feature>
<accession>A0A1G5H770</accession>
<dbReference type="Proteomes" id="UP000198870">
    <property type="component" value="Unassembled WGS sequence"/>
</dbReference>
<organism evidence="11 12">
    <name type="scientific">Desulfoluna spongiiphila</name>
    <dbReference type="NCBI Taxonomy" id="419481"/>
    <lineage>
        <taxon>Bacteria</taxon>
        <taxon>Pseudomonadati</taxon>
        <taxon>Thermodesulfobacteriota</taxon>
        <taxon>Desulfobacteria</taxon>
        <taxon>Desulfobacterales</taxon>
        <taxon>Desulfolunaceae</taxon>
        <taxon>Desulfoluna</taxon>
    </lineage>
</organism>
<keyword evidence="5 9" id="KW-0479">Metal-binding</keyword>
<dbReference type="InterPro" id="IPR058240">
    <property type="entry name" value="rSAM_sf"/>
</dbReference>
<dbReference type="SUPFAM" id="SSF102114">
    <property type="entry name" value="Radical SAM enzymes"/>
    <property type="match status" value="1"/>
</dbReference>
<dbReference type="NCBIfam" id="NF004019">
    <property type="entry name" value="PRK05481.1"/>
    <property type="match status" value="1"/>
</dbReference>
<keyword evidence="6 9" id="KW-0408">Iron</keyword>
<comment type="function">
    <text evidence="9">Catalyzes the radical-mediated insertion of two sulfur atoms into the C-6 and C-8 positions of the octanoyl moiety bound to the lipoyl domains of lipoate-dependent enzymes, thereby converting the octanoylated domains into lipoylated derivatives.</text>
</comment>
<comment type="pathway">
    <text evidence="9">Protein modification; protein lipoylation via endogenous pathway; protein N(6)-(lipoyl)lysine from octanoyl-[acyl-carrier-protein]: step 2/2.</text>
</comment>
<dbReference type="GO" id="GO:0016992">
    <property type="term" value="F:lipoate synthase activity"/>
    <property type="evidence" value="ECO:0007669"/>
    <property type="project" value="UniProtKB-UniRule"/>
</dbReference>
<dbReference type="SMART" id="SM00729">
    <property type="entry name" value="Elp3"/>
    <property type="match status" value="1"/>
</dbReference>
<dbReference type="EMBL" id="FMUX01000012">
    <property type="protein sequence ID" value="SCY58788.1"/>
    <property type="molecule type" value="Genomic_DNA"/>
</dbReference>
<dbReference type="GO" id="GO:0005737">
    <property type="term" value="C:cytoplasm"/>
    <property type="evidence" value="ECO:0007669"/>
    <property type="project" value="UniProtKB-SubCell"/>
</dbReference>
<feature type="binding site" evidence="9">
    <location>
        <position position="81"/>
    </location>
    <ligand>
        <name>[4Fe-4S] cluster</name>
        <dbReference type="ChEBI" id="CHEBI:49883"/>
        <label>2</label>
        <note>4Fe-4S-S-AdoMet</note>
    </ligand>
</feature>
<evidence type="ECO:0000256" key="9">
    <source>
        <dbReference type="HAMAP-Rule" id="MF_00206"/>
    </source>
</evidence>
<dbReference type="NCBIfam" id="NF009544">
    <property type="entry name" value="PRK12928.1"/>
    <property type="match status" value="1"/>
</dbReference>
<evidence type="ECO:0000256" key="2">
    <source>
        <dbReference type="ARBA" id="ARBA00022490"/>
    </source>
</evidence>
<keyword evidence="3 9" id="KW-0808">Transferase</keyword>
<feature type="binding site" evidence="9">
    <location>
        <position position="78"/>
    </location>
    <ligand>
        <name>[4Fe-4S] cluster</name>
        <dbReference type="ChEBI" id="CHEBI:49883"/>
        <label>2</label>
        <note>4Fe-4S-S-AdoMet</note>
    </ligand>
</feature>
<dbReference type="SFLD" id="SFLDS00029">
    <property type="entry name" value="Radical_SAM"/>
    <property type="match status" value="1"/>
</dbReference>
<keyword evidence="7 9" id="KW-0411">Iron-sulfur</keyword>
<evidence type="ECO:0000313" key="12">
    <source>
        <dbReference type="Proteomes" id="UP000198870"/>
    </source>
</evidence>
<dbReference type="Pfam" id="PF04055">
    <property type="entry name" value="Radical_SAM"/>
    <property type="match status" value="1"/>
</dbReference>
<keyword evidence="2 9" id="KW-0963">Cytoplasm</keyword>
<feature type="binding site" evidence="9">
    <location>
        <position position="53"/>
    </location>
    <ligand>
        <name>[4Fe-4S] cluster</name>
        <dbReference type="ChEBI" id="CHEBI:49883"/>
        <label>1</label>
    </ligand>
</feature>
<dbReference type="EC" id="2.8.1.8" evidence="9"/>
<dbReference type="Pfam" id="PF16881">
    <property type="entry name" value="LIAS_N"/>
    <property type="match status" value="1"/>
</dbReference>
<name>A0A1G5H770_9BACT</name>
<dbReference type="UniPathway" id="UPA00538">
    <property type="reaction ID" value="UER00593"/>
</dbReference>
<dbReference type="GO" id="GO:0009249">
    <property type="term" value="P:protein lipoylation"/>
    <property type="evidence" value="ECO:0007669"/>
    <property type="project" value="UniProtKB-UniRule"/>
</dbReference>
<reference evidence="11 12" key="1">
    <citation type="submission" date="2016-10" db="EMBL/GenBank/DDBJ databases">
        <authorList>
            <person name="de Groot N.N."/>
        </authorList>
    </citation>
    <scope>NUCLEOTIDE SEQUENCE [LARGE SCALE GENOMIC DNA]</scope>
    <source>
        <strain evidence="11 12">AA1</strain>
    </source>
</reference>
<dbReference type="NCBIfam" id="TIGR00510">
    <property type="entry name" value="lipA"/>
    <property type="match status" value="1"/>
</dbReference>
<dbReference type="InterPro" id="IPR003698">
    <property type="entry name" value="Lipoyl_synth"/>
</dbReference>
<comment type="subcellular location">
    <subcellularLocation>
        <location evidence="9">Cytoplasm</location>
    </subcellularLocation>
</comment>
<dbReference type="RefSeq" id="WP_092212058.1">
    <property type="nucleotide sequence ID" value="NZ_FMUX01000012.1"/>
</dbReference>
<evidence type="ECO:0000259" key="10">
    <source>
        <dbReference type="PROSITE" id="PS51918"/>
    </source>
</evidence>
<evidence type="ECO:0000256" key="1">
    <source>
        <dbReference type="ARBA" id="ARBA00022485"/>
    </source>
</evidence>
<keyword evidence="1 9" id="KW-0004">4Fe-4S</keyword>
<dbReference type="GO" id="GO:0046872">
    <property type="term" value="F:metal ion binding"/>
    <property type="evidence" value="ECO:0007669"/>
    <property type="project" value="UniProtKB-KW"/>
</dbReference>
<feature type="domain" description="Radical SAM core" evidence="10">
    <location>
        <begin position="60"/>
        <end position="276"/>
    </location>
</feature>
<protein>
    <recommendedName>
        <fullName evidence="9">Lipoyl synthase</fullName>
        <ecNumber evidence="9">2.8.1.8</ecNumber>
    </recommendedName>
    <alternativeName>
        <fullName evidence="9">Lip-syn</fullName>
        <shortName evidence="9">LS</shortName>
    </alternativeName>
    <alternativeName>
        <fullName evidence="9">Lipoate synthase</fullName>
    </alternativeName>
    <alternativeName>
        <fullName evidence="9">Lipoic acid synthase</fullName>
    </alternativeName>
    <alternativeName>
        <fullName evidence="9">Sulfur insertion protein LipA</fullName>
    </alternativeName>
</protein>
<comment type="cofactor">
    <cofactor evidence="9">
        <name>[4Fe-4S] cluster</name>
        <dbReference type="ChEBI" id="CHEBI:49883"/>
    </cofactor>
    <text evidence="9">Binds 2 [4Fe-4S] clusters per subunit. One cluster is coordinated with 3 cysteines and an exchangeable S-adenosyl-L-methionine.</text>
</comment>
<dbReference type="InterPro" id="IPR013785">
    <property type="entry name" value="Aldolase_TIM"/>
</dbReference>
<keyword evidence="12" id="KW-1185">Reference proteome</keyword>
<evidence type="ECO:0000313" key="11">
    <source>
        <dbReference type="EMBL" id="SCY58788.1"/>
    </source>
</evidence>